<dbReference type="EMBL" id="KB908648">
    <property type="protein sequence ID" value="EOA85701.1"/>
    <property type="molecule type" value="Genomic_DNA"/>
</dbReference>
<keyword evidence="2" id="KW-0808">Transferase</keyword>
<name>R0ILM2_EXST2</name>
<proteinExistence type="inferred from homology"/>
<evidence type="ECO:0000256" key="1">
    <source>
        <dbReference type="ARBA" id="ARBA00007274"/>
    </source>
</evidence>
<evidence type="ECO:0000313" key="6">
    <source>
        <dbReference type="EMBL" id="EOA85701.1"/>
    </source>
</evidence>
<dbReference type="PANTHER" id="PTHR23416">
    <property type="entry name" value="SIALIC ACID SYNTHASE-RELATED"/>
    <property type="match status" value="1"/>
</dbReference>
<dbReference type="GO" id="GO:0008374">
    <property type="term" value="F:O-acyltransferase activity"/>
    <property type="evidence" value="ECO:0007669"/>
    <property type="project" value="TreeGrafter"/>
</dbReference>
<feature type="region of interest" description="Disordered" evidence="4">
    <location>
        <begin position="646"/>
        <end position="712"/>
    </location>
</feature>
<feature type="compositionally biased region" description="Polar residues" evidence="4">
    <location>
        <begin position="545"/>
        <end position="560"/>
    </location>
</feature>
<dbReference type="GO" id="GO:0016407">
    <property type="term" value="F:acetyltransferase activity"/>
    <property type="evidence" value="ECO:0007669"/>
    <property type="project" value="InterPro"/>
</dbReference>
<dbReference type="RefSeq" id="XP_008026627.1">
    <property type="nucleotide sequence ID" value="XM_008028436.1"/>
</dbReference>
<dbReference type="AlphaFoldDB" id="R0ILM2"/>
<dbReference type="Pfam" id="PF12464">
    <property type="entry name" value="Mac"/>
    <property type="match status" value="1"/>
</dbReference>
<reference evidence="6 7" key="1">
    <citation type="journal article" date="2012" name="PLoS Pathog.">
        <title>Diverse lifestyles and strategies of plant pathogenesis encoded in the genomes of eighteen Dothideomycetes fungi.</title>
        <authorList>
            <person name="Ohm R.A."/>
            <person name="Feau N."/>
            <person name="Henrissat B."/>
            <person name="Schoch C.L."/>
            <person name="Horwitz B.A."/>
            <person name="Barry K.W."/>
            <person name="Condon B.J."/>
            <person name="Copeland A.C."/>
            <person name="Dhillon B."/>
            <person name="Glaser F."/>
            <person name="Hesse C.N."/>
            <person name="Kosti I."/>
            <person name="LaButti K."/>
            <person name="Lindquist E.A."/>
            <person name="Lucas S."/>
            <person name="Salamov A.A."/>
            <person name="Bradshaw R.E."/>
            <person name="Ciuffetti L."/>
            <person name="Hamelin R.C."/>
            <person name="Kema G.H.J."/>
            <person name="Lawrence C."/>
            <person name="Scott J.A."/>
            <person name="Spatafora J.W."/>
            <person name="Turgeon B.G."/>
            <person name="de Wit P.J.G.M."/>
            <person name="Zhong S."/>
            <person name="Goodwin S.B."/>
            <person name="Grigoriev I.V."/>
        </authorList>
    </citation>
    <scope>NUCLEOTIDE SEQUENCE [LARGE SCALE GENOMIC DNA]</scope>
    <source>
        <strain evidence="7">28A</strain>
    </source>
</reference>
<feature type="coiled-coil region" evidence="3">
    <location>
        <begin position="390"/>
        <end position="417"/>
    </location>
</feature>
<evidence type="ECO:0000256" key="2">
    <source>
        <dbReference type="ARBA" id="ARBA00022679"/>
    </source>
</evidence>
<protein>
    <recommendedName>
        <fullName evidence="5">Chromo domain-containing protein</fullName>
    </recommendedName>
</protein>
<dbReference type="Gene3D" id="2.160.10.10">
    <property type="entry name" value="Hexapeptide repeat proteins"/>
    <property type="match status" value="1"/>
</dbReference>
<dbReference type="PROSITE" id="PS50013">
    <property type="entry name" value="CHROMO_2"/>
    <property type="match status" value="1"/>
</dbReference>
<dbReference type="Proteomes" id="UP000016935">
    <property type="component" value="Unassembled WGS sequence"/>
</dbReference>
<gene>
    <name evidence="6" type="ORF">SETTUDRAFT_29033</name>
</gene>
<reference evidence="6 7" key="2">
    <citation type="journal article" date="2013" name="PLoS Genet.">
        <title>Comparative genome structure, secondary metabolite, and effector coding capacity across Cochliobolus pathogens.</title>
        <authorList>
            <person name="Condon B.J."/>
            <person name="Leng Y."/>
            <person name="Wu D."/>
            <person name="Bushley K.E."/>
            <person name="Ohm R.A."/>
            <person name="Otillar R."/>
            <person name="Martin J."/>
            <person name="Schackwitz W."/>
            <person name="Grimwood J."/>
            <person name="MohdZainudin N."/>
            <person name="Xue C."/>
            <person name="Wang R."/>
            <person name="Manning V.A."/>
            <person name="Dhillon B."/>
            <person name="Tu Z.J."/>
            <person name="Steffenson B.J."/>
            <person name="Salamov A."/>
            <person name="Sun H."/>
            <person name="Lowry S."/>
            <person name="LaButti K."/>
            <person name="Han J."/>
            <person name="Copeland A."/>
            <person name="Lindquist E."/>
            <person name="Barry K."/>
            <person name="Schmutz J."/>
            <person name="Baker S.E."/>
            <person name="Ciuffetti L.M."/>
            <person name="Grigoriev I.V."/>
            <person name="Zhong S."/>
            <person name="Turgeon B.G."/>
        </authorList>
    </citation>
    <scope>NUCLEOTIDE SEQUENCE [LARGE SCALE GENOMIC DNA]</scope>
    <source>
        <strain evidence="7">28A</strain>
    </source>
</reference>
<keyword evidence="7" id="KW-1185">Reference proteome</keyword>
<evidence type="ECO:0000256" key="3">
    <source>
        <dbReference type="SAM" id="Coils"/>
    </source>
</evidence>
<dbReference type="STRING" id="671987.R0ILM2"/>
<evidence type="ECO:0000313" key="7">
    <source>
        <dbReference type="Proteomes" id="UP000016935"/>
    </source>
</evidence>
<feature type="domain" description="Chromo" evidence="5">
    <location>
        <begin position="47"/>
        <end position="81"/>
    </location>
</feature>
<dbReference type="OrthoDB" id="3695101at2759"/>
<dbReference type="Pfam" id="PF00132">
    <property type="entry name" value="Hexapep"/>
    <property type="match status" value="1"/>
</dbReference>
<dbReference type="InterPro" id="IPR051159">
    <property type="entry name" value="Hexapeptide_acetyltransf"/>
</dbReference>
<feature type="region of interest" description="Disordered" evidence="4">
    <location>
        <begin position="109"/>
        <end position="164"/>
    </location>
</feature>
<feature type="region of interest" description="Disordered" evidence="4">
    <location>
        <begin position="206"/>
        <end position="227"/>
    </location>
</feature>
<dbReference type="PANTHER" id="PTHR23416:SF76">
    <property type="entry name" value="ZN(II)2CYS6 TRANSCRIPTION FACTOR (EUROFUNG)"/>
    <property type="match status" value="1"/>
</dbReference>
<dbReference type="InterPro" id="IPR001451">
    <property type="entry name" value="Hexapep"/>
</dbReference>
<sequence length="990" mass="108161">MVSKQTANKRKRTLNTLAQNKRRRTRLAYTNASEPCQGNGLASEKFWAARRILKDNGSRYLVEWEGIDPATGRSYNPTWEPHDFVTPALEAEWKEIVAARSTVVGHTHSQAQSFGEADSRIQSLGGSPGLVTAKQPPTKRLPQCQSAPTASPQQTHQSRRNSDSLFLEKQQSACAIEDRNSYTCNIIIARQNNVILTINTTTTLKETSGSNQQNTATVNGAGDTDEVNLGTRDPAALGLRHSLHAQSPACIEKVDSVGFMQLSSHSGLVGKFQDVGCKEREIPESPSQDGLGLSELARQEPQKAYACTLEEKGSSPSALLAAKKPLETQEPQEMHSEPEILASTPIAPTDESIYREPELRAEAEAVHYAETERGPVLKTVVSVLLPDETVEKQSKSLVSLEQSLGRLSQERRTYEKVVIRHAPAEPAISDGPTRLLAPSEQSTLPFLKHGGSIPQHPRMRAYTLPVLAKDRTSIAPSVSSSQLGLKLDTKITAGQTFTRQDVNASARERRARTCSLPAATPAECARYTSEQTSSLETEAGGLPTLSASNRSVRGSSPTCQKRSKNLKLAQQHMQSPVYYRRYSQRRTTRPHEPPQGDIQLLQHHDAFPMRPQSRPRGYDLAYILNGDPSLGSSQRIHQDPHDLIRSADAVDSAVTGEERRYQSPASSGETGSHDLSHASYPREQSSLLAHRPPSPHVPVPVHERDTSNQDRRVTHPIQTPPSSYHNLPVYNQIPQSMGCVTIEPSTVASEAHQQRAQSSRFPLLAFPTAALLRSSLSWHKSATSSLKTEKQKMLDGEPFMPYNSQLVEDRRQCAAVLHRLNNTVDAVPEAVQCMHERYFRAAIEAAWTQPCYGDSPVGGRLGSSTHVATPFHCDYGYNITVGDNVVIGPKSQLLDSAKITIGSNTRIGTCVTITTLKTPTDLKALERSYGLEVAKDIHIGKNVYIGDCCVVGAGVRVGDGAIVRSGSVVVHDIPPDHIACGNPANIYKAG</sequence>
<evidence type="ECO:0000256" key="4">
    <source>
        <dbReference type="SAM" id="MobiDB-lite"/>
    </source>
</evidence>
<evidence type="ECO:0000259" key="5">
    <source>
        <dbReference type="PROSITE" id="PS50013"/>
    </source>
</evidence>
<comment type="similarity">
    <text evidence="1">Belongs to the transferase hexapeptide repeat family.</text>
</comment>
<dbReference type="eggNOG" id="KOG4750">
    <property type="taxonomic scope" value="Eukaryota"/>
</dbReference>
<dbReference type="SUPFAM" id="SSF51161">
    <property type="entry name" value="Trimeric LpxA-like enzymes"/>
    <property type="match status" value="1"/>
</dbReference>
<dbReference type="InterPro" id="IPR011004">
    <property type="entry name" value="Trimer_LpxA-like_sf"/>
</dbReference>
<feature type="compositionally biased region" description="Basic and acidic residues" evidence="4">
    <location>
        <begin position="701"/>
        <end position="712"/>
    </location>
</feature>
<feature type="compositionally biased region" description="Polar residues" evidence="4">
    <location>
        <begin position="143"/>
        <end position="156"/>
    </location>
</feature>
<accession>R0ILM2</accession>
<feature type="compositionally biased region" description="Polar residues" evidence="4">
    <location>
        <begin position="206"/>
        <end position="218"/>
    </location>
</feature>
<dbReference type="InterPro" id="IPR000953">
    <property type="entry name" value="Chromo/chromo_shadow_dom"/>
</dbReference>
<keyword evidence="3" id="KW-0175">Coiled coil</keyword>
<dbReference type="InterPro" id="IPR024688">
    <property type="entry name" value="Mac_dom"/>
</dbReference>
<organism evidence="6 7">
    <name type="scientific">Exserohilum turcicum (strain 28A)</name>
    <name type="common">Northern leaf blight fungus</name>
    <name type="synonym">Setosphaeria turcica</name>
    <dbReference type="NCBI Taxonomy" id="671987"/>
    <lineage>
        <taxon>Eukaryota</taxon>
        <taxon>Fungi</taxon>
        <taxon>Dikarya</taxon>
        <taxon>Ascomycota</taxon>
        <taxon>Pezizomycotina</taxon>
        <taxon>Dothideomycetes</taxon>
        <taxon>Pleosporomycetidae</taxon>
        <taxon>Pleosporales</taxon>
        <taxon>Pleosporineae</taxon>
        <taxon>Pleosporaceae</taxon>
        <taxon>Exserohilum</taxon>
    </lineage>
</organism>
<dbReference type="GeneID" id="19403305"/>
<feature type="region of interest" description="Disordered" evidence="4">
    <location>
        <begin position="531"/>
        <end position="578"/>
    </location>
</feature>
<dbReference type="HOGENOM" id="CLU_301672_0_0_1"/>